<dbReference type="CDD" id="cd00038">
    <property type="entry name" value="CAP_ED"/>
    <property type="match status" value="1"/>
</dbReference>
<dbReference type="SUPFAM" id="SSF51206">
    <property type="entry name" value="cAMP-binding domain-like"/>
    <property type="match status" value="1"/>
</dbReference>
<dbReference type="AlphaFoldDB" id="A0AAE0BRL1"/>
<comment type="caution">
    <text evidence="2">The sequence shown here is derived from an EMBL/GenBank/DDBJ whole genome shotgun (WGS) entry which is preliminary data.</text>
</comment>
<protein>
    <recommendedName>
        <fullName evidence="1">Cyclic nucleotide-binding domain-containing protein</fullName>
    </recommendedName>
</protein>
<dbReference type="InterPro" id="IPR000595">
    <property type="entry name" value="cNMP-bd_dom"/>
</dbReference>
<organism evidence="2 3">
    <name type="scientific">Cymbomonas tetramitiformis</name>
    <dbReference type="NCBI Taxonomy" id="36881"/>
    <lineage>
        <taxon>Eukaryota</taxon>
        <taxon>Viridiplantae</taxon>
        <taxon>Chlorophyta</taxon>
        <taxon>Pyramimonadophyceae</taxon>
        <taxon>Pyramimonadales</taxon>
        <taxon>Pyramimonadaceae</taxon>
        <taxon>Cymbomonas</taxon>
    </lineage>
</organism>
<dbReference type="PROSITE" id="PS50042">
    <property type="entry name" value="CNMP_BINDING_3"/>
    <property type="match status" value="1"/>
</dbReference>
<feature type="domain" description="Cyclic nucleotide-binding" evidence="1">
    <location>
        <begin position="50"/>
        <end position="94"/>
    </location>
</feature>
<gene>
    <name evidence="2" type="ORF">CYMTET_49725</name>
</gene>
<reference evidence="2 3" key="1">
    <citation type="journal article" date="2015" name="Genome Biol. Evol.">
        <title>Comparative Genomics of a Bacterivorous Green Alga Reveals Evolutionary Causalities and Consequences of Phago-Mixotrophic Mode of Nutrition.</title>
        <authorList>
            <person name="Burns J.A."/>
            <person name="Paasch A."/>
            <person name="Narechania A."/>
            <person name="Kim E."/>
        </authorList>
    </citation>
    <scope>NUCLEOTIDE SEQUENCE [LARGE SCALE GENOMIC DNA]</scope>
    <source>
        <strain evidence="2 3">PLY_AMNH</strain>
    </source>
</reference>
<evidence type="ECO:0000313" key="2">
    <source>
        <dbReference type="EMBL" id="KAK3240432.1"/>
    </source>
</evidence>
<dbReference type="EMBL" id="LGRX02033647">
    <property type="protein sequence ID" value="KAK3240432.1"/>
    <property type="molecule type" value="Genomic_DNA"/>
</dbReference>
<dbReference type="InterPro" id="IPR014710">
    <property type="entry name" value="RmlC-like_jellyroll"/>
</dbReference>
<name>A0AAE0BRL1_9CHLO</name>
<dbReference type="Proteomes" id="UP001190700">
    <property type="component" value="Unassembled WGS sequence"/>
</dbReference>
<evidence type="ECO:0000313" key="3">
    <source>
        <dbReference type="Proteomes" id="UP001190700"/>
    </source>
</evidence>
<sequence length="94" mass="10828">MGVTQYEAPSRSIPAVEALAKKMTDPNWQTKMDLVEFERIIEWLGGLSTWFLSQPATSRRAIFKKSKLIHFERGQSVFRQGDPSDYFYILISGQ</sequence>
<keyword evidence="3" id="KW-1185">Reference proteome</keyword>
<dbReference type="Gene3D" id="2.60.120.10">
    <property type="entry name" value="Jelly Rolls"/>
    <property type="match status" value="1"/>
</dbReference>
<accession>A0AAE0BRL1</accession>
<evidence type="ECO:0000259" key="1">
    <source>
        <dbReference type="PROSITE" id="PS50042"/>
    </source>
</evidence>
<dbReference type="InterPro" id="IPR018490">
    <property type="entry name" value="cNMP-bd_dom_sf"/>
</dbReference>
<proteinExistence type="predicted"/>